<dbReference type="Pfam" id="PF00496">
    <property type="entry name" value="SBP_bac_5"/>
    <property type="match status" value="1"/>
</dbReference>
<feature type="signal peptide" evidence="5">
    <location>
        <begin position="1"/>
        <end position="21"/>
    </location>
</feature>
<evidence type="ECO:0000256" key="5">
    <source>
        <dbReference type="SAM" id="SignalP"/>
    </source>
</evidence>
<proteinExistence type="inferred from homology"/>
<dbReference type="KEGG" id="brm:Bmur_2023"/>
<dbReference type="GO" id="GO:1904680">
    <property type="term" value="F:peptide transmembrane transporter activity"/>
    <property type="evidence" value="ECO:0007669"/>
    <property type="project" value="TreeGrafter"/>
</dbReference>
<reference evidence="7 8" key="1">
    <citation type="journal article" date="2010" name="Stand. Genomic Sci.">
        <title>Complete genome sequence of Brachyspira murdochii type strain (56-150).</title>
        <authorList>
            <person name="Pati A."/>
            <person name="Sikorski J."/>
            <person name="Gronow S."/>
            <person name="Munk C."/>
            <person name="Lapidus A."/>
            <person name="Copeland A."/>
            <person name="Glavina Del Tio T."/>
            <person name="Nolan M."/>
            <person name="Lucas S."/>
            <person name="Chen F."/>
            <person name="Tice H."/>
            <person name="Cheng J.F."/>
            <person name="Han C."/>
            <person name="Detter J.C."/>
            <person name="Bruce D."/>
            <person name="Tapia R."/>
            <person name="Goodwin L."/>
            <person name="Pitluck S."/>
            <person name="Liolios K."/>
            <person name="Ivanova N."/>
            <person name="Mavromatis K."/>
            <person name="Mikhailova N."/>
            <person name="Chen A."/>
            <person name="Palaniappan K."/>
            <person name="Land M."/>
            <person name="Hauser L."/>
            <person name="Chang Y.J."/>
            <person name="Jeffries C.D."/>
            <person name="Spring S."/>
            <person name="Rohde M."/>
            <person name="Goker M."/>
            <person name="Bristow J."/>
            <person name="Eisen J.A."/>
            <person name="Markowitz V."/>
            <person name="Hugenholtz P."/>
            <person name="Kyrpides N.C."/>
            <person name="Klenk H.P."/>
        </authorList>
    </citation>
    <scope>NUCLEOTIDE SEQUENCE [LARGE SCALE GENOMIC DNA]</scope>
    <source>
        <strain evidence="8">ATCC 51284 / DSM 12563 / 56-150</strain>
    </source>
</reference>
<dbReference type="eggNOG" id="COG4166">
    <property type="taxonomic scope" value="Bacteria"/>
</dbReference>
<evidence type="ECO:0000256" key="3">
    <source>
        <dbReference type="ARBA" id="ARBA00022448"/>
    </source>
</evidence>
<comment type="subcellular location">
    <subcellularLocation>
        <location evidence="1">Cell envelope</location>
    </subcellularLocation>
</comment>
<dbReference type="Gene3D" id="3.40.190.10">
    <property type="entry name" value="Periplasmic binding protein-like II"/>
    <property type="match status" value="1"/>
</dbReference>
<dbReference type="HOGENOM" id="CLU_017028_0_3_12"/>
<dbReference type="EMBL" id="CP001959">
    <property type="protein sequence ID" value="ADG72100.1"/>
    <property type="molecule type" value="Genomic_DNA"/>
</dbReference>
<dbReference type="Gene3D" id="3.90.76.10">
    <property type="entry name" value="Dipeptide-binding Protein, Domain 1"/>
    <property type="match status" value="1"/>
</dbReference>
<feature type="chain" id="PRO_5003077170" evidence="5">
    <location>
        <begin position="22"/>
        <end position="531"/>
    </location>
</feature>
<dbReference type="SUPFAM" id="SSF53850">
    <property type="entry name" value="Periplasmic binding protein-like II"/>
    <property type="match status" value="1"/>
</dbReference>
<accession>D5U3L8</accession>
<dbReference type="Proteomes" id="UP000001915">
    <property type="component" value="Chromosome"/>
</dbReference>
<dbReference type="GO" id="GO:0015833">
    <property type="term" value="P:peptide transport"/>
    <property type="evidence" value="ECO:0007669"/>
    <property type="project" value="TreeGrafter"/>
</dbReference>
<dbReference type="InterPro" id="IPR000914">
    <property type="entry name" value="SBP_5_dom"/>
</dbReference>
<dbReference type="GO" id="GO:0030288">
    <property type="term" value="C:outer membrane-bounded periplasmic space"/>
    <property type="evidence" value="ECO:0007669"/>
    <property type="project" value="UniProtKB-ARBA"/>
</dbReference>
<evidence type="ECO:0000313" key="7">
    <source>
        <dbReference type="EMBL" id="ADG72100.1"/>
    </source>
</evidence>
<protein>
    <submittedName>
        <fullName evidence="7">Extracellular solute-binding protein family 5</fullName>
    </submittedName>
</protein>
<comment type="similarity">
    <text evidence="2">Belongs to the bacterial solute-binding protein 5 family.</text>
</comment>
<dbReference type="PROSITE" id="PS51257">
    <property type="entry name" value="PROKAR_LIPOPROTEIN"/>
    <property type="match status" value="1"/>
</dbReference>
<dbReference type="InterPro" id="IPR039424">
    <property type="entry name" value="SBP_5"/>
</dbReference>
<gene>
    <name evidence="7" type="ordered locus">Bmur_2023</name>
</gene>
<name>D5U3L8_BRAM5</name>
<dbReference type="PANTHER" id="PTHR30290:SF10">
    <property type="entry name" value="PERIPLASMIC OLIGOPEPTIDE-BINDING PROTEIN-RELATED"/>
    <property type="match status" value="1"/>
</dbReference>
<dbReference type="STRING" id="526224.Bmur_2023"/>
<organism evidence="7 8">
    <name type="scientific">Brachyspira murdochii (strain ATCC 51284 / DSM 12563 / 56-150)</name>
    <name type="common">Serpulina murdochii</name>
    <dbReference type="NCBI Taxonomy" id="526224"/>
    <lineage>
        <taxon>Bacteria</taxon>
        <taxon>Pseudomonadati</taxon>
        <taxon>Spirochaetota</taxon>
        <taxon>Spirochaetia</taxon>
        <taxon>Brachyspirales</taxon>
        <taxon>Brachyspiraceae</taxon>
        <taxon>Brachyspira</taxon>
    </lineage>
</organism>
<dbReference type="PIRSF" id="PIRSF002741">
    <property type="entry name" value="MppA"/>
    <property type="match status" value="1"/>
</dbReference>
<evidence type="ECO:0000256" key="4">
    <source>
        <dbReference type="ARBA" id="ARBA00022729"/>
    </source>
</evidence>
<dbReference type="FunFam" id="3.90.76.10:FF:000001">
    <property type="entry name" value="Oligopeptide ABC transporter substrate-binding protein"/>
    <property type="match status" value="1"/>
</dbReference>
<dbReference type="PANTHER" id="PTHR30290">
    <property type="entry name" value="PERIPLASMIC BINDING COMPONENT OF ABC TRANSPORTER"/>
    <property type="match status" value="1"/>
</dbReference>
<evidence type="ECO:0000256" key="2">
    <source>
        <dbReference type="ARBA" id="ARBA00005695"/>
    </source>
</evidence>
<feature type="domain" description="Solute-binding protein family 5" evidence="6">
    <location>
        <begin position="72"/>
        <end position="452"/>
    </location>
</feature>
<dbReference type="RefSeq" id="WP_013114472.1">
    <property type="nucleotide sequence ID" value="NC_014150.1"/>
</dbReference>
<dbReference type="CDD" id="cd08504">
    <property type="entry name" value="PBP2_OppA"/>
    <property type="match status" value="1"/>
</dbReference>
<dbReference type="AlphaFoldDB" id="D5U3L8"/>
<evidence type="ECO:0000259" key="6">
    <source>
        <dbReference type="Pfam" id="PF00496"/>
    </source>
</evidence>
<dbReference type="InterPro" id="IPR030678">
    <property type="entry name" value="Peptide/Ni-bd"/>
</dbReference>
<evidence type="ECO:0000256" key="1">
    <source>
        <dbReference type="ARBA" id="ARBA00004196"/>
    </source>
</evidence>
<keyword evidence="4 5" id="KW-0732">Signal</keyword>
<dbReference type="FunFam" id="3.10.105.10:FF:000001">
    <property type="entry name" value="Oligopeptide ABC transporter, oligopeptide-binding protein"/>
    <property type="match status" value="1"/>
</dbReference>
<keyword evidence="3" id="KW-0813">Transport</keyword>
<evidence type="ECO:0000313" key="8">
    <source>
        <dbReference type="Proteomes" id="UP000001915"/>
    </source>
</evidence>
<dbReference type="GO" id="GO:0043190">
    <property type="term" value="C:ATP-binding cassette (ABC) transporter complex"/>
    <property type="evidence" value="ECO:0007669"/>
    <property type="project" value="InterPro"/>
</dbReference>
<sequence>MIKKNIFIIIMLSFIALSCSSKPSSNDNNSIVISLGGEVATIDPHLNTASAGTVYIRHFFEGLMKKDKDGNLVGGMAENYKMSEDGLSYIFYLRTNAKWSDGKPVTADDFVYSYRRFVDPKTAAPYASLMAPIKNALKISKGEISTEELGIKKIDDYTLEITLENPTAYFLELADMFVPVRKDIIEEYGDTWVQTPESYIGNGPYKMTERVRDDKIVMQINTNYYDKDKLVAKNITVSMVADKNTALAALRNGQIHFSTLVPNQEIENLQEEGLIVMNQAYGTTFFEINLTNEAFKDSRVRRALALAIDRNYIVESVNKAGQIPAGAFVPPLISDYKGEFRANGGDYISVNTNDYQKNIEEAKKLMAEAGYPNGENYPVIEVLAANDGNIVMVEAIQQMWKNIGVDAVIVPREWSVILQSFRDLSYQMILSGWTGDYNDPMTMLELYLSYAPSNPGYNNPEYDKLIESSKYIVNPEERMKVLHDAEAILMYDMPIIPIHYRSNVLMVDKKLKDYKLDPLAKYRFHYSYLEK</sequence>
<dbReference type="Gene3D" id="3.10.105.10">
    <property type="entry name" value="Dipeptide-binding Protein, Domain 3"/>
    <property type="match status" value="1"/>
</dbReference>